<gene>
    <name evidence="8" type="ORF">KRR39_13830</name>
</gene>
<name>A0A975SWI4_9ACTN</name>
<dbReference type="GO" id="GO:0003677">
    <property type="term" value="F:DNA binding"/>
    <property type="evidence" value="ECO:0007669"/>
    <property type="project" value="UniProtKB-KW"/>
</dbReference>
<dbReference type="Pfam" id="PF04539">
    <property type="entry name" value="Sigma70_r3"/>
    <property type="match status" value="1"/>
</dbReference>
<dbReference type="Pfam" id="PF04545">
    <property type="entry name" value="Sigma70_r4"/>
    <property type="match status" value="1"/>
</dbReference>
<dbReference type="Proteomes" id="UP000683575">
    <property type="component" value="Chromosome"/>
</dbReference>
<dbReference type="KEGG" id="nps:KRR39_13830"/>
<dbReference type="InterPro" id="IPR007630">
    <property type="entry name" value="RNA_pol_sigma70_r4"/>
</dbReference>
<keyword evidence="4" id="KW-0804">Transcription</keyword>
<dbReference type="EMBL" id="CP077062">
    <property type="protein sequence ID" value="QWZ06633.1"/>
    <property type="molecule type" value="Genomic_DNA"/>
</dbReference>
<dbReference type="PANTHER" id="PTHR30385">
    <property type="entry name" value="SIGMA FACTOR F FLAGELLAR"/>
    <property type="match status" value="1"/>
</dbReference>
<dbReference type="PANTHER" id="PTHR30385:SF4">
    <property type="entry name" value="RNA POLYMERASE SIGMA-E FACTOR"/>
    <property type="match status" value="1"/>
</dbReference>
<feature type="domain" description="RNA polymerase sigma-70 region 4" evidence="7">
    <location>
        <begin position="224"/>
        <end position="270"/>
    </location>
</feature>
<evidence type="ECO:0000256" key="3">
    <source>
        <dbReference type="ARBA" id="ARBA00023125"/>
    </source>
</evidence>
<evidence type="ECO:0000259" key="7">
    <source>
        <dbReference type="Pfam" id="PF04545"/>
    </source>
</evidence>
<dbReference type="GO" id="GO:0016987">
    <property type="term" value="F:sigma factor activity"/>
    <property type="evidence" value="ECO:0007669"/>
    <property type="project" value="UniProtKB-KW"/>
</dbReference>
<feature type="domain" description="RNA polymerase sigma-70 region 2" evidence="6">
    <location>
        <begin position="61"/>
        <end position="123"/>
    </location>
</feature>
<organism evidence="8 9">
    <name type="scientific">Nocardioides panacis</name>
    <dbReference type="NCBI Taxonomy" id="2849501"/>
    <lineage>
        <taxon>Bacteria</taxon>
        <taxon>Bacillati</taxon>
        <taxon>Actinomycetota</taxon>
        <taxon>Actinomycetes</taxon>
        <taxon>Propionibacteriales</taxon>
        <taxon>Nocardioidaceae</taxon>
        <taxon>Nocardioides</taxon>
    </lineage>
</organism>
<dbReference type="InterPro" id="IPR007627">
    <property type="entry name" value="RNA_pol_sigma70_r2"/>
</dbReference>
<protein>
    <submittedName>
        <fullName evidence="8">Sigma-70 family RNA polymerase sigma factor</fullName>
    </submittedName>
</protein>
<proteinExistence type="predicted"/>
<keyword evidence="3" id="KW-0238">DNA-binding</keyword>
<evidence type="ECO:0000313" key="8">
    <source>
        <dbReference type="EMBL" id="QWZ06633.1"/>
    </source>
</evidence>
<accession>A0A975SWI4</accession>
<evidence type="ECO:0000256" key="2">
    <source>
        <dbReference type="ARBA" id="ARBA00023082"/>
    </source>
</evidence>
<dbReference type="CDD" id="cd06171">
    <property type="entry name" value="Sigma70_r4"/>
    <property type="match status" value="1"/>
</dbReference>
<reference evidence="8" key="1">
    <citation type="submission" date="2021-06" db="EMBL/GenBank/DDBJ databases">
        <title>Complete genome sequence of Nocardioides sp. G188.</title>
        <authorList>
            <person name="Im W.-T."/>
        </authorList>
    </citation>
    <scope>NUCLEOTIDE SEQUENCE</scope>
    <source>
        <strain evidence="8">G188</strain>
    </source>
</reference>
<dbReference type="InterPro" id="IPR007624">
    <property type="entry name" value="RNA_pol_sigma70_r3"/>
</dbReference>
<sequence>MVASPVELVDVRPAPLDELDSFDIEIPGSRTAVSARLLQRAARESDPVERKRLQDEVVVLHMGLARAIASRYRGRGIADEDLTQAASMALLKAARNFDADRGVEFLSYAVVTMKGEVKRQFRDFGWMVRPPRPIQKLQADVSRADSELTHQLGRSPKVGEVAAYLDVPEDDVVEALSADGCFTPTSLDSPVGADGSAVLGELIPGEDSGLSDAEARVMLAPAVRALPEREREVLYLRFFRQQTQAQIAEEIGVTQMQVSRILARVLAELRGQLG</sequence>
<evidence type="ECO:0000256" key="1">
    <source>
        <dbReference type="ARBA" id="ARBA00023015"/>
    </source>
</evidence>
<keyword evidence="2" id="KW-0731">Sigma factor</keyword>
<keyword evidence="1" id="KW-0805">Transcription regulation</keyword>
<dbReference type="GO" id="GO:0006352">
    <property type="term" value="P:DNA-templated transcription initiation"/>
    <property type="evidence" value="ECO:0007669"/>
    <property type="project" value="InterPro"/>
</dbReference>
<dbReference type="NCBIfam" id="TIGR02937">
    <property type="entry name" value="sigma70-ECF"/>
    <property type="match status" value="1"/>
</dbReference>
<dbReference type="RefSeq" id="WP_216937688.1">
    <property type="nucleotide sequence ID" value="NZ_CP077062.1"/>
</dbReference>
<dbReference type="Pfam" id="PF04542">
    <property type="entry name" value="Sigma70_r2"/>
    <property type="match status" value="1"/>
</dbReference>
<evidence type="ECO:0000256" key="4">
    <source>
        <dbReference type="ARBA" id="ARBA00023163"/>
    </source>
</evidence>
<feature type="domain" description="RNA polymerase sigma-70 region 3" evidence="5">
    <location>
        <begin position="140"/>
        <end position="207"/>
    </location>
</feature>
<keyword evidence="9" id="KW-1185">Reference proteome</keyword>
<evidence type="ECO:0000259" key="5">
    <source>
        <dbReference type="Pfam" id="PF04539"/>
    </source>
</evidence>
<dbReference type="AlphaFoldDB" id="A0A975SWI4"/>
<dbReference type="InterPro" id="IPR014284">
    <property type="entry name" value="RNA_pol_sigma-70_dom"/>
</dbReference>
<evidence type="ECO:0000259" key="6">
    <source>
        <dbReference type="Pfam" id="PF04542"/>
    </source>
</evidence>
<evidence type="ECO:0000313" key="9">
    <source>
        <dbReference type="Proteomes" id="UP000683575"/>
    </source>
</evidence>